<name>A0AAE2C998_9LAMI</name>
<sequence length="122" mass="12798">MEFLHKLWDETLAGPTPDSGLPELRKYNSLPAGSTAAPPHADDTTAVRSNAHRNLSVAVGLAPSAAPSPSASTTPTSPFSPNNSAGNFKKLTRRKSTSAAVHSSESKSPTGYDWIVLSALDR</sequence>
<dbReference type="Pfam" id="PF05564">
    <property type="entry name" value="Auxin_repressed"/>
    <property type="match status" value="1"/>
</dbReference>
<dbReference type="PANTHER" id="PTHR33565">
    <property type="entry name" value="DORMANCY-ASSOCIATED PROTEIN 1"/>
    <property type="match status" value="1"/>
</dbReference>
<feature type="compositionally biased region" description="Low complexity" evidence="2">
    <location>
        <begin position="62"/>
        <end position="85"/>
    </location>
</feature>
<reference evidence="3" key="1">
    <citation type="submission" date="2020-06" db="EMBL/GenBank/DDBJ databases">
        <authorList>
            <person name="Li T."/>
            <person name="Hu X."/>
            <person name="Zhang T."/>
            <person name="Song X."/>
            <person name="Zhang H."/>
            <person name="Dai N."/>
            <person name="Sheng W."/>
            <person name="Hou X."/>
            <person name="Wei L."/>
        </authorList>
    </citation>
    <scope>NUCLEOTIDE SEQUENCE</scope>
    <source>
        <strain evidence="3">3651</strain>
        <tissue evidence="3">Leaf</tissue>
    </source>
</reference>
<dbReference type="EMBL" id="JACGWO010000012">
    <property type="protein sequence ID" value="KAK4413732.1"/>
    <property type="molecule type" value="Genomic_DNA"/>
</dbReference>
<organism evidence="3 4">
    <name type="scientific">Sesamum alatum</name>
    <dbReference type="NCBI Taxonomy" id="300844"/>
    <lineage>
        <taxon>Eukaryota</taxon>
        <taxon>Viridiplantae</taxon>
        <taxon>Streptophyta</taxon>
        <taxon>Embryophyta</taxon>
        <taxon>Tracheophyta</taxon>
        <taxon>Spermatophyta</taxon>
        <taxon>Magnoliopsida</taxon>
        <taxon>eudicotyledons</taxon>
        <taxon>Gunneridae</taxon>
        <taxon>Pentapetalae</taxon>
        <taxon>asterids</taxon>
        <taxon>lamiids</taxon>
        <taxon>Lamiales</taxon>
        <taxon>Pedaliaceae</taxon>
        <taxon>Sesamum</taxon>
    </lineage>
</organism>
<dbReference type="PANTHER" id="PTHR33565:SF20">
    <property type="entry name" value="DORMANCY-ASSOCIATED PROTEIN HOMOLOG 4"/>
    <property type="match status" value="1"/>
</dbReference>
<gene>
    <name evidence="3" type="ORF">Salat_2786000</name>
</gene>
<dbReference type="InterPro" id="IPR008406">
    <property type="entry name" value="DRM/ARP"/>
</dbReference>
<evidence type="ECO:0000256" key="2">
    <source>
        <dbReference type="SAM" id="MobiDB-lite"/>
    </source>
</evidence>
<comment type="similarity">
    <text evidence="1">Belongs to the DRM1/ARP family.</text>
</comment>
<evidence type="ECO:0000256" key="1">
    <source>
        <dbReference type="ARBA" id="ARBA00010502"/>
    </source>
</evidence>
<keyword evidence="4" id="KW-1185">Reference proteome</keyword>
<proteinExistence type="inferred from homology"/>
<feature type="compositionally biased region" description="Polar residues" evidence="2">
    <location>
        <begin position="97"/>
        <end position="109"/>
    </location>
</feature>
<protein>
    <submittedName>
        <fullName evidence="3">Dormancy-associated protein4</fullName>
    </submittedName>
</protein>
<dbReference type="AlphaFoldDB" id="A0AAE2C998"/>
<dbReference type="Proteomes" id="UP001293254">
    <property type="component" value="Unassembled WGS sequence"/>
</dbReference>
<accession>A0AAE2C998</accession>
<feature type="region of interest" description="Disordered" evidence="2">
    <location>
        <begin position="1"/>
        <end position="44"/>
    </location>
</feature>
<comment type="caution">
    <text evidence="3">The sequence shown here is derived from an EMBL/GenBank/DDBJ whole genome shotgun (WGS) entry which is preliminary data.</text>
</comment>
<evidence type="ECO:0000313" key="3">
    <source>
        <dbReference type="EMBL" id="KAK4413732.1"/>
    </source>
</evidence>
<feature type="region of interest" description="Disordered" evidence="2">
    <location>
        <begin position="58"/>
        <end position="109"/>
    </location>
</feature>
<reference evidence="3" key="2">
    <citation type="journal article" date="2024" name="Plant">
        <title>Genomic evolution and insights into agronomic trait innovations of Sesamum species.</title>
        <authorList>
            <person name="Miao H."/>
            <person name="Wang L."/>
            <person name="Qu L."/>
            <person name="Liu H."/>
            <person name="Sun Y."/>
            <person name="Le M."/>
            <person name="Wang Q."/>
            <person name="Wei S."/>
            <person name="Zheng Y."/>
            <person name="Lin W."/>
            <person name="Duan Y."/>
            <person name="Cao H."/>
            <person name="Xiong S."/>
            <person name="Wang X."/>
            <person name="Wei L."/>
            <person name="Li C."/>
            <person name="Ma Q."/>
            <person name="Ju M."/>
            <person name="Zhao R."/>
            <person name="Li G."/>
            <person name="Mu C."/>
            <person name="Tian Q."/>
            <person name="Mei H."/>
            <person name="Zhang T."/>
            <person name="Gao T."/>
            <person name="Zhang H."/>
        </authorList>
    </citation>
    <scope>NUCLEOTIDE SEQUENCE</scope>
    <source>
        <strain evidence="3">3651</strain>
    </source>
</reference>
<evidence type="ECO:0000313" key="4">
    <source>
        <dbReference type="Proteomes" id="UP001293254"/>
    </source>
</evidence>